<evidence type="ECO:0000256" key="2">
    <source>
        <dbReference type="SAM" id="MobiDB-lite"/>
    </source>
</evidence>
<accession>A0A8J2MNP2</accession>
<reference evidence="3" key="1">
    <citation type="submission" date="2021-09" db="EMBL/GenBank/DDBJ databases">
        <authorList>
            <consortium name="Pathogen Informatics"/>
        </authorList>
    </citation>
    <scope>NUCLEOTIDE SEQUENCE</scope>
</reference>
<dbReference type="EMBL" id="CAKAEH010001345">
    <property type="protein sequence ID" value="CAG9534976.1"/>
    <property type="molecule type" value="Genomic_DNA"/>
</dbReference>
<evidence type="ECO:0000313" key="4">
    <source>
        <dbReference type="Proteomes" id="UP000746747"/>
    </source>
</evidence>
<feature type="compositionally biased region" description="Polar residues" evidence="2">
    <location>
        <begin position="208"/>
        <end position="217"/>
    </location>
</feature>
<feature type="region of interest" description="Disordered" evidence="2">
    <location>
        <begin position="208"/>
        <end position="235"/>
    </location>
</feature>
<keyword evidence="1" id="KW-0175">Coiled coil</keyword>
<name>A0A8J2MNP2_9BILA</name>
<sequence length="534" mass="61852">MASNLSDIIEATNYSTAPTISSTRMYIIKETCYKKIKTKQQRLILIFFVADNGRNLSNMKATDHLQSNLEIVPTAQFRILKDETFIIQKPIKLQTTMSIQKSSIADIQKILRCNATKDSSLSLLTDAIHPTWIIRRHFTQNNNKQPESKFEISTPVKIDNWTAANAKRVEANRKLLQQQIPYKSPTASATFRETIEEYERIIGMHQQQHQNVASNGENTRKHGTSSNGTSYNKASEKSMEMIEEQYENEKLKKTVKYKGGKNIEQTAPISESQDKYDDDDDHIQNKTTINKQTEPDSHQSYTIKKEREDMPRETYYQATIVRNVFEGKPTLISSSNSTETLSSNTEYSLTNNDDNVKRQICDIKVNKNTQIIDPSTTTLSYDKLSNDNGQISRRMARSKYDRQKRCIINGNEKDNSVNNVTSKLPFHSQQSTPLKIAANVTLNTKQTPIRTLLSRKNKNEKEEMKDEEKEDEYDLSEGEHQPDWVTSSFRLGSIRRKKNEKNMAMQRIQKEIELEKERYREMIKMRRNNKITLF</sequence>
<comment type="caution">
    <text evidence="3">The sequence shown here is derived from an EMBL/GenBank/DDBJ whole genome shotgun (WGS) entry which is preliminary data.</text>
</comment>
<organism evidence="3 4">
    <name type="scientific">Cercopithifilaria johnstoni</name>
    <dbReference type="NCBI Taxonomy" id="2874296"/>
    <lineage>
        <taxon>Eukaryota</taxon>
        <taxon>Metazoa</taxon>
        <taxon>Ecdysozoa</taxon>
        <taxon>Nematoda</taxon>
        <taxon>Chromadorea</taxon>
        <taxon>Rhabditida</taxon>
        <taxon>Spirurina</taxon>
        <taxon>Spiruromorpha</taxon>
        <taxon>Filarioidea</taxon>
        <taxon>Onchocercidae</taxon>
        <taxon>Cercopithifilaria</taxon>
    </lineage>
</organism>
<dbReference type="Proteomes" id="UP000746747">
    <property type="component" value="Unassembled WGS sequence"/>
</dbReference>
<protein>
    <submittedName>
        <fullName evidence="3">Uncharacterized protein</fullName>
    </submittedName>
</protein>
<gene>
    <name evidence="3" type="ORF">CJOHNSTONI_LOCUS5062</name>
</gene>
<feature type="coiled-coil region" evidence="1">
    <location>
        <begin position="498"/>
        <end position="525"/>
    </location>
</feature>
<evidence type="ECO:0000256" key="1">
    <source>
        <dbReference type="SAM" id="Coils"/>
    </source>
</evidence>
<proteinExistence type="predicted"/>
<evidence type="ECO:0000313" key="3">
    <source>
        <dbReference type="EMBL" id="CAG9534976.1"/>
    </source>
</evidence>
<keyword evidence="4" id="KW-1185">Reference proteome</keyword>
<feature type="region of interest" description="Disordered" evidence="2">
    <location>
        <begin position="456"/>
        <end position="481"/>
    </location>
</feature>
<feature type="compositionally biased region" description="Polar residues" evidence="2">
    <location>
        <begin position="224"/>
        <end position="233"/>
    </location>
</feature>
<dbReference type="OrthoDB" id="5869838at2759"/>
<feature type="compositionally biased region" description="Basic and acidic residues" evidence="2">
    <location>
        <begin position="457"/>
        <end position="467"/>
    </location>
</feature>
<dbReference type="AlphaFoldDB" id="A0A8J2MNP2"/>